<dbReference type="AlphaFoldDB" id="A0A285GPC4"/>
<dbReference type="InterPro" id="IPR027417">
    <property type="entry name" value="P-loop_NTPase"/>
</dbReference>
<accession>A0A285GPC4</accession>
<sequence length="893" mass="100711">MGISVQTRKHLWGRAHNRCAFPQCRQELTTDLTDPSTGKTFPTVVGEEAHIRSSRPDGPRHDPDYADDVNGYENLILLCPLHHTMIDAENGRGYDVETLVKMRSTHERQEKRTEHIDRVTQLYLGEQYGVDDKILFEQAELRGPSVDAMFVDVPFGCRRNAPPAEFMARIAADHPGDTDPVDGYTVTGAAQALLHPDWTGNALLVGGPGAGKSTLLQYICQFHRARALNRPTYTGNQQQLAPITNRIRIPIRIDLRRYADRAWPRQRTNKPVEAKARRRNAPEEERLSLLEYIAHHIKQHSGVNFSLEDFITLIATRPVLLAFDGLDEVANLRVRTQVSEEITSTHDRLNTLAYNLVIVAATRPGATTASLWSSQSFPIFNLQRLTHGLRLQYLQQWCAVARLTGEAAEKLQRVFLDNQHVPHIRELASYPMQLAILLHLLHRRQLLPQQRTELYREYLKTFLDREQTEDKEPLLYEQRKVIEDIHAYLGWYLQSRAEDGVGAGSIDRRQLQKLVHEYLAGREDDQELAKQLFSAISSRVLCLVERETGHFEFEVQSLREYFAALYIFDNAPPRGKGNSRADCLDALLERPYWSNVCRFLVGMFSSVEVRGIRHNLRELSRKPLLRAHPLLRSTATLLLDDRTFQGQPDGPIQEIVDFVLDGPGAVLAEDGLLEASGTPLTLTGGAGRKQAVRHLQGRLAEDNPPPLRAVLAKSLHRHAQPDDRIPAWWWATFTRTEPWLQTAADLTALGGLNPTQTARLADALPHLRTRTNWITELLVQGGYDGDTDSVLNACVTDINDGAAELVDPPSPTTPLGRLLECAAACSRQGQQPPSIAIEQPRGTRTRVRQRDGRKLITEAVTLTEALRLSPNPVEDDLEWSRRLTKVGRLWGDG</sequence>
<dbReference type="RefSeq" id="WP_143234459.1">
    <property type="nucleotide sequence ID" value="NZ_OBDY01000002.1"/>
</dbReference>
<dbReference type="OrthoDB" id="5379188at2"/>
<evidence type="ECO:0000313" key="2">
    <source>
        <dbReference type="Proteomes" id="UP000219612"/>
    </source>
</evidence>
<organism evidence="1 2">
    <name type="scientific">Paractinoplanes atraurantiacus</name>
    <dbReference type="NCBI Taxonomy" id="1036182"/>
    <lineage>
        <taxon>Bacteria</taxon>
        <taxon>Bacillati</taxon>
        <taxon>Actinomycetota</taxon>
        <taxon>Actinomycetes</taxon>
        <taxon>Micromonosporales</taxon>
        <taxon>Micromonosporaceae</taxon>
        <taxon>Paractinoplanes</taxon>
    </lineage>
</organism>
<proteinExistence type="predicted"/>
<dbReference type="SUPFAM" id="SSF52540">
    <property type="entry name" value="P-loop containing nucleoside triphosphate hydrolases"/>
    <property type="match status" value="1"/>
</dbReference>
<protein>
    <recommendedName>
        <fullName evidence="3">HNH endonuclease</fullName>
    </recommendedName>
</protein>
<name>A0A285GPC4_9ACTN</name>
<gene>
    <name evidence="1" type="ORF">SAMN05421748_102334</name>
</gene>
<evidence type="ECO:0008006" key="3">
    <source>
        <dbReference type="Google" id="ProtNLM"/>
    </source>
</evidence>
<keyword evidence="2" id="KW-1185">Reference proteome</keyword>
<reference evidence="1 2" key="1">
    <citation type="submission" date="2017-09" db="EMBL/GenBank/DDBJ databases">
        <authorList>
            <person name="Ehlers B."/>
            <person name="Leendertz F.H."/>
        </authorList>
    </citation>
    <scope>NUCLEOTIDE SEQUENCE [LARGE SCALE GENOMIC DNA]</scope>
    <source>
        <strain evidence="1 2">CGMCC 4.6857</strain>
    </source>
</reference>
<dbReference type="EMBL" id="OBDY01000002">
    <property type="protein sequence ID" value="SNY25412.1"/>
    <property type="molecule type" value="Genomic_DNA"/>
</dbReference>
<evidence type="ECO:0000313" key="1">
    <source>
        <dbReference type="EMBL" id="SNY25412.1"/>
    </source>
</evidence>
<dbReference type="Gene3D" id="3.40.50.300">
    <property type="entry name" value="P-loop containing nucleotide triphosphate hydrolases"/>
    <property type="match status" value="1"/>
</dbReference>
<dbReference type="Proteomes" id="UP000219612">
    <property type="component" value="Unassembled WGS sequence"/>
</dbReference>